<evidence type="ECO:0000313" key="2">
    <source>
        <dbReference type="Proteomes" id="UP001162501"/>
    </source>
</evidence>
<dbReference type="Proteomes" id="UP001162501">
    <property type="component" value="Chromosome 7"/>
</dbReference>
<evidence type="ECO:0000313" key="1">
    <source>
        <dbReference type="EMBL" id="CAN0555859.1"/>
    </source>
</evidence>
<gene>
    <name evidence="1" type="ORF">MRATA1EN22A_LOCUS26888</name>
</gene>
<protein>
    <submittedName>
        <fullName evidence="1">Uncharacterized protein</fullName>
    </submittedName>
</protein>
<reference evidence="1" key="2">
    <citation type="submission" date="2025-03" db="EMBL/GenBank/DDBJ databases">
        <authorList>
            <consortium name="ELIXIR-Norway"/>
            <consortium name="Elixir Norway"/>
        </authorList>
    </citation>
    <scope>NUCLEOTIDE SEQUENCE</scope>
</reference>
<accession>A0AC60A5U2</accession>
<proteinExistence type="predicted"/>
<name>A0AC60A5U2_RANTA</name>
<reference evidence="1" key="1">
    <citation type="submission" date="2023-05" db="EMBL/GenBank/DDBJ databases">
        <authorList>
            <consortium name="ELIXIR-Norway"/>
        </authorList>
    </citation>
    <scope>NUCLEOTIDE SEQUENCE</scope>
</reference>
<organism evidence="1 2">
    <name type="scientific">Rangifer tarandus platyrhynchus</name>
    <name type="common">Svalbard reindeer</name>
    <dbReference type="NCBI Taxonomy" id="3082113"/>
    <lineage>
        <taxon>Eukaryota</taxon>
        <taxon>Metazoa</taxon>
        <taxon>Chordata</taxon>
        <taxon>Craniata</taxon>
        <taxon>Vertebrata</taxon>
        <taxon>Euteleostomi</taxon>
        <taxon>Mammalia</taxon>
        <taxon>Eutheria</taxon>
        <taxon>Laurasiatheria</taxon>
        <taxon>Artiodactyla</taxon>
        <taxon>Ruminantia</taxon>
        <taxon>Pecora</taxon>
        <taxon>Cervidae</taxon>
        <taxon>Odocoileinae</taxon>
        <taxon>Rangifer</taxon>
    </lineage>
</organism>
<dbReference type="EMBL" id="OX596091">
    <property type="protein sequence ID" value="CAN0555859.1"/>
    <property type="molecule type" value="Genomic_DNA"/>
</dbReference>
<sequence length="295" mass="31297">MVQPPGRLSAGRLLPGGPCVAAKTLSSHGLLLARGRQPLLSWVSALRWEAAEGPGSARLTARDPQPDAAGVSPELRPRVQWRLARKHIRPAEQPGRVQSSPAAQRERRPVVPPARGPPAPWSPSLIIPPARGPPSPMVPPARGPPAPSSPQPRGPPSPMVPPARGPPARGPCLGLLPAGPPQQPWTLRTRFPRSQPRVPPPSPAFSKRVLVSEGSARRRRQEGPGSRRPPPGRPRGGVASWRWLQVPGLGFSAAAPACAETRLPSHPGLPPHIPGPHPPARTGFWGQAAPQNRLF</sequence>